<sequence>MGSGALTAVRTIFRLAASMLVALFALLAPAVATALDDTVRIGVLAHSQESLNLWSPTADYLTQRIPGRRFLIVPLDNHTIGPAVAQGEVEFVLTNPGSYVELEARYGVTRMLTLRNLRQGQPYTVFGSVIFTRADHPSVKHLEDLRGRSFMAVDKNAFGGFLMAWREFKDHGIDPFRDFTEIKFIGLPQDPIVYAVRDGKVDAGMVRTDMLERMAADGKIRLDQFRILNPQHAEGFPFALSTRLYPEWPFSKARQTSDELAQQVAIALLSLPPGHPAAQASKSAGWTVPLDYTPVHELYRELHVGPYEDYGRMSTADILRQYWHWIAGMVVLVVALSAIAFYILRLNRILNLSQERLLGASHDLERANRRLERMSTQDDLTGIANHRYFQEHLDLEWRRERRARKPLALLMIDVDYFKALNDALGHLTGDECLRRIAHTLAGGLHRAGDVVARYGGEEFAAILPETDARNAAMLAERLRAAIENMGFAHPASKVGSNVTVSIGVASLVPMEQQKPEELIAMADRALYRAKKIGRNCVVADGTPD</sequence>
<dbReference type="RefSeq" id="WP_148665069.1">
    <property type="nucleotide sequence ID" value="NZ_AP014879.1"/>
</dbReference>
<dbReference type="SUPFAM" id="SSF55073">
    <property type="entry name" value="Nucleotide cyclase"/>
    <property type="match status" value="1"/>
</dbReference>
<dbReference type="PROSITE" id="PS50887">
    <property type="entry name" value="GGDEF"/>
    <property type="match status" value="1"/>
</dbReference>
<organism evidence="7 8">
    <name type="scientific">Sulfuricaulis limicola</name>
    <dbReference type="NCBI Taxonomy" id="1620215"/>
    <lineage>
        <taxon>Bacteria</taxon>
        <taxon>Pseudomonadati</taxon>
        <taxon>Pseudomonadota</taxon>
        <taxon>Gammaproteobacteria</taxon>
        <taxon>Acidiferrobacterales</taxon>
        <taxon>Acidiferrobacteraceae</taxon>
        <taxon>Sulfuricaulis</taxon>
    </lineage>
</organism>
<evidence type="ECO:0000256" key="4">
    <source>
        <dbReference type="SAM" id="Phobius"/>
    </source>
</evidence>
<dbReference type="GO" id="GO:0005886">
    <property type="term" value="C:plasma membrane"/>
    <property type="evidence" value="ECO:0007669"/>
    <property type="project" value="TreeGrafter"/>
</dbReference>
<dbReference type="SUPFAM" id="SSF53850">
    <property type="entry name" value="Periplasmic binding protein-like II"/>
    <property type="match status" value="1"/>
</dbReference>
<dbReference type="InterPro" id="IPR043128">
    <property type="entry name" value="Rev_trsase/Diguanyl_cyclase"/>
</dbReference>
<dbReference type="SMART" id="SM00267">
    <property type="entry name" value="GGDEF"/>
    <property type="match status" value="1"/>
</dbReference>
<feature type="signal peptide" evidence="5">
    <location>
        <begin position="1"/>
        <end position="34"/>
    </location>
</feature>
<keyword evidence="5" id="KW-0732">Signal</keyword>
<dbReference type="PANTHER" id="PTHR45138">
    <property type="entry name" value="REGULATORY COMPONENTS OF SENSORY TRANSDUCTION SYSTEM"/>
    <property type="match status" value="1"/>
</dbReference>
<evidence type="ECO:0000256" key="1">
    <source>
        <dbReference type="ARBA" id="ARBA00001946"/>
    </source>
</evidence>
<evidence type="ECO:0000256" key="5">
    <source>
        <dbReference type="SAM" id="SignalP"/>
    </source>
</evidence>
<name>A0A1B4XHG0_9GAMM</name>
<accession>A0A1B4XHG0</accession>
<dbReference type="Gene3D" id="3.40.190.10">
    <property type="entry name" value="Periplasmic binding protein-like II"/>
    <property type="match status" value="1"/>
</dbReference>
<dbReference type="InterPro" id="IPR029787">
    <property type="entry name" value="Nucleotide_cyclase"/>
</dbReference>
<dbReference type="InParanoid" id="A0A1B4XHG0"/>
<reference evidence="7 8" key="1">
    <citation type="submission" date="2015-05" db="EMBL/GenBank/DDBJ databases">
        <title>Complete genome sequence of a sulfur-oxidizing gammaproteobacterium strain HA5.</title>
        <authorList>
            <person name="Miura A."/>
            <person name="Kojima H."/>
            <person name="Fukui M."/>
        </authorList>
    </citation>
    <scope>NUCLEOTIDE SEQUENCE [LARGE SCALE GENOMIC DNA]</scope>
    <source>
        <strain evidence="7 8">HA5</strain>
    </source>
</reference>
<gene>
    <name evidence="7" type="ORF">SCL_1941</name>
</gene>
<keyword evidence="4" id="KW-0472">Membrane</keyword>
<keyword evidence="4" id="KW-0812">Transmembrane</keyword>
<feature type="chain" id="PRO_5008572460" description="diguanylate cyclase" evidence="5">
    <location>
        <begin position="35"/>
        <end position="544"/>
    </location>
</feature>
<evidence type="ECO:0000256" key="2">
    <source>
        <dbReference type="ARBA" id="ARBA00012528"/>
    </source>
</evidence>
<dbReference type="GO" id="GO:1902201">
    <property type="term" value="P:negative regulation of bacterial-type flagellum-dependent cell motility"/>
    <property type="evidence" value="ECO:0007669"/>
    <property type="project" value="TreeGrafter"/>
</dbReference>
<proteinExistence type="predicted"/>
<dbReference type="EMBL" id="AP014879">
    <property type="protein sequence ID" value="BAV34232.1"/>
    <property type="molecule type" value="Genomic_DNA"/>
</dbReference>
<protein>
    <recommendedName>
        <fullName evidence="2">diguanylate cyclase</fullName>
        <ecNumber evidence="2">2.7.7.65</ecNumber>
    </recommendedName>
</protein>
<evidence type="ECO:0000313" key="7">
    <source>
        <dbReference type="EMBL" id="BAV34232.1"/>
    </source>
</evidence>
<feature type="transmembrane region" description="Helical" evidence="4">
    <location>
        <begin position="322"/>
        <end position="344"/>
    </location>
</feature>
<dbReference type="OrthoDB" id="9813913at2"/>
<dbReference type="PANTHER" id="PTHR45138:SF9">
    <property type="entry name" value="DIGUANYLATE CYCLASE DGCM-RELATED"/>
    <property type="match status" value="1"/>
</dbReference>
<keyword evidence="8" id="KW-1185">Reference proteome</keyword>
<dbReference type="GO" id="GO:0052621">
    <property type="term" value="F:diguanylate cyclase activity"/>
    <property type="evidence" value="ECO:0007669"/>
    <property type="project" value="UniProtKB-EC"/>
</dbReference>
<keyword evidence="4" id="KW-1133">Transmembrane helix</keyword>
<dbReference type="FunFam" id="3.30.70.270:FF:000001">
    <property type="entry name" value="Diguanylate cyclase domain protein"/>
    <property type="match status" value="1"/>
</dbReference>
<evidence type="ECO:0000313" key="8">
    <source>
        <dbReference type="Proteomes" id="UP000243180"/>
    </source>
</evidence>
<dbReference type="AlphaFoldDB" id="A0A1B4XHG0"/>
<dbReference type="EC" id="2.7.7.65" evidence="2"/>
<dbReference type="Gene3D" id="3.30.70.270">
    <property type="match status" value="1"/>
</dbReference>
<evidence type="ECO:0000256" key="3">
    <source>
        <dbReference type="ARBA" id="ARBA00034247"/>
    </source>
</evidence>
<comment type="catalytic activity">
    <reaction evidence="3">
        <text>2 GTP = 3',3'-c-di-GMP + 2 diphosphate</text>
        <dbReference type="Rhea" id="RHEA:24898"/>
        <dbReference type="ChEBI" id="CHEBI:33019"/>
        <dbReference type="ChEBI" id="CHEBI:37565"/>
        <dbReference type="ChEBI" id="CHEBI:58805"/>
        <dbReference type="EC" id="2.7.7.65"/>
    </reaction>
</comment>
<dbReference type="InterPro" id="IPR050469">
    <property type="entry name" value="Diguanylate_Cyclase"/>
</dbReference>
<dbReference type="GO" id="GO:0043709">
    <property type="term" value="P:cell adhesion involved in single-species biofilm formation"/>
    <property type="evidence" value="ECO:0007669"/>
    <property type="project" value="TreeGrafter"/>
</dbReference>
<dbReference type="KEGG" id="slim:SCL_1941"/>
<dbReference type="InterPro" id="IPR000160">
    <property type="entry name" value="GGDEF_dom"/>
</dbReference>
<dbReference type="NCBIfam" id="TIGR00254">
    <property type="entry name" value="GGDEF"/>
    <property type="match status" value="1"/>
</dbReference>
<feature type="domain" description="GGDEF" evidence="6">
    <location>
        <begin position="405"/>
        <end position="542"/>
    </location>
</feature>
<evidence type="ECO:0000259" key="6">
    <source>
        <dbReference type="PROSITE" id="PS50887"/>
    </source>
</evidence>
<dbReference type="Pfam" id="PF12974">
    <property type="entry name" value="Phosphonate-bd"/>
    <property type="match status" value="1"/>
</dbReference>
<dbReference type="CDD" id="cd01949">
    <property type="entry name" value="GGDEF"/>
    <property type="match status" value="1"/>
</dbReference>
<dbReference type="Proteomes" id="UP000243180">
    <property type="component" value="Chromosome"/>
</dbReference>
<comment type="cofactor">
    <cofactor evidence="1">
        <name>Mg(2+)</name>
        <dbReference type="ChEBI" id="CHEBI:18420"/>
    </cofactor>
</comment>
<dbReference type="Pfam" id="PF00990">
    <property type="entry name" value="GGDEF"/>
    <property type="match status" value="1"/>
</dbReference>